<feature type="transmembrane region" description="Helical" evidence="6">
    <location>
        <begin position="99"/>
        <end position="120"/>
    </location>
</feature>
<dbReference type="PANTHER" id="PTHR43243:SF105">
    <property type="entry name" value="CATIONIC AMINO ACID TRANSPORTER C-TERMINAL DOMAIN-CONTAINING PROTEIN"/>
    <property type="match status" value="1"/>
</dbReference>
<feature type="transmembrane region" description="Helical" evidence="6">
    <location>
        <begin position="259"/>
        <end position="279"/>
    </location>
</feature>
<comment type="subcellular location">
    <subcellularLocation>
        <location evidence="1">Membrane</location>
        <topology evidence="1">Multi-pass membrane protein</topology>
    </subcellularLocation>
</comment>
<organism evidence="8 9">
    <name type="scientific">Desmophyllum pertusum</name>
    <dbReference type="NCBI Taxonomy" id="174260"/>
    <lineage>
        <taxon>Eukaryota</taxon>
        <taxon>Metazoa</taxon>
        <taxon>Cnidaria</taxon>
        <taxon>Anthozoa</taxon>
        <taxon>Hexacorallia</taxon>
        <taxon>Scleractinia</taxon>
        <taxon>Caryophylliina</taxon>
        <taxon>Caryophylliidae</taxon>
        <taxon>Desmophyllum</taxon>
    </lineage>
</organism>
<evidence type="ECO:0000256" key="5">
    <source>
        <dbReference type="SAM" id="MobiDB-lite"/>
    </source>
</evidence>
<feature type="domain" description="Cationic amino acid transporter C-terminal" evidence="7">
    <location>
        <begin position="232"/>
        <end position="282"/>
    </location>
</feature>
<name>A0A9X0CXI2_9CNID</name>
<dbReference type="PANTHER" id="PTHR43243">
    <property type="entry name" value="INNER MEMBRANE TRANSPORTER YGJI-RELATED"/>
    <property type="match status" value="1"/>
</dbReference>
<keyword evidence="9" id="KW-1185">Reference proteome</keyword>
<feature type="transmembrane region" description="Helical" evidence="6">
    <location>
        <begin position="232"/>
        <end position="253"/>
    </location>
</feature>
<feature type="region of interest" description="Disordered" evidence="5">
    <location>
        <begin position="290"/>
        <end position="317"/>
    </location>
</feature>
<dbReference type="GO" id="GO:0005886">
    <property type="term" value="C:plasma membrane"/>
    <property type="evidence" value="ECO:0007669"/>
    <property type="project" value="TreeGrafter"/>
</dbReference>
<evidence type="ECO:0000256" key="4">
    <source>
        <dbReference type="ARBA" id="ARBA00023136"/>
    </source>
</evidence>
<evidence type="ECO:0000259" key="7">
    <source>
        <dbReference type="Pfam" id="PF13906"/>
    </source>
</evidence>
<feature type="compositionally biased region" description="Basic and acidic residues" evidence="5">
    <location>
        <begin position="300"/>
        <end position="317"/>
    </location>
</feature>
<comment type="caution">
    <text evidence="8">The sequence shown here is derived from an EMBL/GenBank/DDBJ whole genome shotgun (WGS) entry which is preliminary data.</text>
</comment>
<reference evidence="8" key="1">
    <citation type="submission" date="2023-01" db="EMBL/GenBank/DDBJ databases">
        <title>Genome assembly of the deep-sea coral Lophelia pertusa.</title>
        <authorList>
            <person name="Herrera S."/>
            <person name="Cordes E."/>
        </authorList>
    </citation>
    <scope>NUCLEOTIDE SEQUENCE</scope>
    <source>
        <strain evidence="8">USNM1676648</strain>
        <tissue evidence="8">Polyp</tissue>
    </source>
</reference>
<evidence type="ECO:0000313" key="9">
    <source>
        <dbReference type="Proteomes" id="UP001163046"/>
    </source>
</evidence>
<feature type="transmembrane region" description="Helical" evidence="6">
    <location>
        <begin position="169"/>
        <end position="192"/>
    </location>
</feature>
<protein>
    <recommendedName>
        <fullName evidence="7">Cationic amino acid transporter C-terminal domain-containing protein</fullName>
    </recommendedName>
</protein>
<keyword evidence="4 6" id="KW-0472">Membrane</keyword>
<evidence type="ECO:0000256" key="6">
    <source>
        <dbReference type="SAM" id="Phobius"/>
    </source>
</evidence>
<dbReference type="Proteomes" id="UP001163046">
    <property type="component" value="Unassembled WGS sequence"/>
</dbReference>
<dbReference type="GO" id="GO:0015171">
    <property type="term" value="F:amino acid transmembrane transporter activity"/>
    <property type="evidence" value="ECO:0007669"/>
    <property type="project" value="TreeGrafter"/>
</dbReference>
<evidence type="ECO:0000256" key="1">
    <source>
        <dbReference type="ARBA" id="ARBA00004141"/>
    </source>
</evidence>
<proteinExistence type="predicted"/>
<dbReference type="Pfam" id="PF13906">
    <property type="entry name" value="AA_permease_C"/>
    <property type="match status" value="1"/>
</dbReference>
<dbReference type="OrthoDB" id="5963491at2759"/>
<sequence>MWPYNQLSQRSALPEVFAMRGAEWAKYIIAVGALCGLSASLIGALFPLPRMLYAMASDGLIFKFLAKVHPKTEIPVIATALSGALAAFLALIFDLEALVEMMSIGTLLAYTIVALCVLLLRYQPGSIGIVKGEENIFETSNENAEDETANEDTRLTVESNGPTLQTARLAAIGIYCNVAIYFFISILLIWGGDAILKGRAWAIVLVCLLGILLVTFIVLLVRQPQNKTPLPFKVPCVPAIPLFSIFINTFLILKLNYLTWIRFAVWMAIGLSIYLFYGLRHSVEGKRQQEQEGYVPLEQIEGKGDQEKDSEPSETKN</sequence>
<dbReference type="Gene3D" id="1.20.1740.10">
    <property type="entry name" value="Amino acid/polyamine transporter I"/>
    <property type="match status" value="2"/>
</dbReference>
<dbReference type="Pfam" id="PF13520">
    <property type="entry name" value="AA_permease_2"/>
    <property type="match status" value="1"/>
</dbReference>
<accession>A0A9X0CXI2</accession>
<dbReference type="AlphaFoldDB" id="A0A9X0CXI2"/>
<dbReference type="EMBL" id="MU826356">
    <property type="protein sequence ID" value="KAJ7379617.1"/>
    <property type="molecule type" value="Genomic_DNA"/>
</dbReference>
<feature type="transmembrane region" description="Helical" evidence="6">
    <location>
        <begin position="198"/>
        <end position="220"/>
    </location>
</feature>
<evidence type="ECO:0000256" key="2">
    <source>
        <dbReference type="ARBA" id="ARBA00022692"/>
    </source>
</evidence>
<evidence type="ECO:0000256" key="3">
    <source>
        <dbReference type="ARBA" id="ARBA00022989"/>
    </source>
</evidence>
<dbReference type="InterPro" id="IPR029485">
    <property type="entry name" value="CAT_C"/>
</dbReference>
<feature type="transmembrane region" description="Helical" evidence="6">
    <location>
        <begin position="74"/>
        <end position="93"/>
    </location>
</feature>
<feature type="transmembrane region" description="Helical" evidence="6">
    <location>
        <begin position="27"/>
        <end position="53"/>
    </location>
</feature>
<keyword evidence="3 6" id="KW-1133">Transmembrane helix</keyword>
<evidence type="ECO:0000313" key="8">
    <source>
        <dbReference type="EMBL" id="KAJ7379617.1"/>
    </source>
</evidence>
<gene>
    <name evidence="8" type="ORF">OS493_014012</name>
</gene>
<dbReference type="InterPro" id="IPR002293">
    <property type="entry name" value="AA/rel_permease1"/>
</dbReference>
<keyword evidence="2 6" id="KW-0812">Transmembrane</keyword>